<accession>A0AAN6QES7</accession>
<feature type="transmembrane region" description="Helical" evidence="2">
    <location>
        <begin position="261"/>
        <end position="280"/>
    </location>
</feature>
<feature type="transmembrane region" description="Helical" evidence="2">
    <location>
        <begin position="323"/>
        <end position="341"/>
    </location>
</feature>
<evidence type="ECO:0000313" key="4">
    <source>
        <dbReference type="Proteomes" id="UP001305647"/>
    </source>
</evidence>
<reference evidence="3" key="2">
    <citation type="submission" date="2023-05" db="EMBL/GenBank/DDBJ databases">
        <authorList>
            <consortium name="Lawrence Berkeley National Laboratory"/>
            <person name="Steindorff A."/>
            <person name="Hensen N."/>
            <person name="Bonometti L."/>
            <person name="Westerberg I."/>
            <person name="Brannstrom I.O."/>
            <person name="Guillou S."/>
            <person name="Cros-Aarteil S."/>
            <person name="Calhoun S."/>
            <person name="Haridas S."/>
            <person name="Kuo A."/>
            <person name="Mondo S."/>
            <person name="Pangilinan J."/>
            <person name="Riley R."/>
            <person name="Labutti K."/>
            <person name="Andreopoulos B."/>
            <person name="Lipzen A."/>
            <person name="Chen C."/>
            <person name="Yanf M."/>
            <person name="Daum C."/>
            <person name="Ng V."/>
            <person name="Clum A."/>
            <person name="Ohm R."/>
            <person name="Martin F."/>
            <person name="Silar P."/>
            <person name="Natvig D."/>
            <person name="Lalanne C."/>
            <person name="Gautier V."/>
            <person name="Ament-Velasquez S.L."/>
            <person name="Kruys A."/>
            <person name="Hutchinson M.I."/>
            <person name="Powell A.J."/>
            <person name="Barry K."/>
            <person name="Miller A.N."/>
            <person name="Grigoriev I.V."/>
            <person name="Debuchy R."/>
            <person name="Gladieux P."/>
            <person name="Thoren M.H."/>
            <person name="Johannesson H."/>
        </authorList>
    </citation>
    <scope>NUCLEOTIDE SEQUENCE</scope>
    <source>
        <strain evidence="3">CBS 757.83</strain>
    </source>
</reference>
<comment type="caution">
    <text evidence="3">The sequence shown here is derived from an EMBL/GenBank/DDBJ whole genome shotgun (WGS) entry which is preliminary data.</text>
</comment>
<dbReference type="Proteomes" id="UP001305647">
    <property type="component" value="Unassembled WGS sequence"/>
</dbReference>
<reference evidence="3" key="1">
    <citation type="journal article" date="2023" name="Mol. Phylogenet. Evol.">
        <title>Genome-scale phylogeny and comparative genomics of the fungal order Sordariales.</title>
        <authorList>
            <person name="Hensen N."/>
            <person name="Bonometti L."/>
            <person name="Westerberg I."/>
            <person name="Brannstrom I.O."/>
            <person name="Guillou S."/>
            <person name="Cros-Aarteil S."/>
            <person name="Calhoun S."/>
            <person name="Haridas S."/>
            <person name="Kuo A."/>
            <person name="Mondo S."/>
            <person name="Pangilinan J."/>
            <person name="Riley R."/>
            <person name="LaButti K."/>
            <person name="Andreopoulos B."/>
            <person name="Lipzen A."/>
            <person name="Chen C."/>
            <person name="Yan M."/>
            <person name="Daum C."/>
            <person name="Ng V."/>
            <person name="Clum A."/>
            <person name="Steindorff A."/>
            <person name="Ohm R.A."/>
            <person name="Martin F."/>
            <person name="Silar P."/>
            <person name="Natvig D.O."/>
            <person name="Lalanne C."/>
            <person name="Gautier V."/>
            <person name="Ament-Velasquez S.L."/>
            <person name="Kruys A."/>
            <person name="Hutchinson M.I."/>
            <person name="Powell A.J."/>
            <person name="Barry K."/>
            <person name="Miller A.N."/>
            <person name="Grigoriev I.V."/>
            <person name="Debuchy R."/>
            <person name="Gladieux P."/>
            <person name="Hiltunen Thoren M."/>
            <person name="Johannesson H."/>
        </authorList>
    </citation>
    <scope>NUCLEOTIDE SEQUENCE</scope>
    <source>
        <strain evidence="3">CBS 757.83</strain>
    </source>
</reference>
<keyword evidence="4" id="KW-1185">Reference proteome</keyword>
<evidence type="ECO:0000313" key="3">
    <source>
        <dbReference type="EMBL" id="KAK4106880.1"/>
    </source>
</evidence>
<feature type="compositionally biased region" description="Basic residues" evidence="1">
    <location>
        <begin position="57"/>
        <end position="66"/>
    </location>
</feature>
<dbReference type="AlphaFoldDB" id="A0AAN6QES7"/>
<feature type="transmembrane region" description="Helical" evidence="2">
    <location>
        <begin position="347"/>
        <end position="370"/>
    </location>
</feature>
<name>A0AAN6QES7_9PEZI</name>
<gene>
    <name evidence="3" type="ORF">N658DRAFT_33914</name>
</gene>
<evidence type="ECO:0000256" key="2">
    <source>
        <dbReference type="SAM" id="Phobius"/>
    </source>
</evidence>
<protein>
    <submittedName>
        <fullName evidence="3">Uncharacterized protein</fullName>
    </submittedName>
</protein>
<proteinExistence type="predicted"/>
<feature type="transmembrane region" description="Helical" evidence="2">
    <location>
        <begin position="164"/>
        <end position="184"/>
    </location>
</feature>
<keyword evidence="2" id="KW-1133">Transmembrane helix</keyword>
<keyword evidence="2" id="KW-0812">Transmembrane</keyword>
<evidence type="ECO:0000256" key="1">
    <source>
        <dbReference type="SAM" id="MobiDB-lite"/>
    </source>
</evidence>
<feature type="transmembrane region" description="Helical" evidence="2">
    <location>
        <begin position="112"/>
        <end position="130"/>
    </location>
</feature>
<organism evidence="3 4">
    <name type="scientific">Parathielavia hyrcaniae</name>
    <dbReference type="NCBI Taxonomy" id="113614"/>
    <lineage>
        <taxon>Eukaryota</taxon>
        <taxon>Fungi</taxon>
        <taxon>Dikarya</taxon>
        <taxon>Ascomycota</taxon>
        <taxon>Pezizomycotina</taxon>
        <taxon>Sordariomycetes</taxon>
        <taxon>Sordariomycetidae</taxon>
        <taxon>Sordariales</taxon>
        <taxon>Chaetomiaceae</taxon>
        <taxon>Parathielavia</taxon>
    </lineage>
</organism>
<feature type="transmembrane region" description="Helical" evidence="2">
    <location>
        <begin position="205"/>
        <end position="229"/>
    </location>
</feature>
<keyword evidence="2" id="KW-0472">Membrane</keyword>
<sequence length="373" mass="39698">MGRAKEAGAEALTAVVDEAAASARAVSQHADTVPAPVGAADESTARGKSGTPSSPRGRAHHNHHHHRLPEPARFALAVVLSFVISSLGRSFVDHCSDNEVGSITREGNSRAELAVLAAWRLFGLALGWFADYDSYDLAALALLAHGPATYLISVFYGIRALTAGAYLGVDVLSAFLPFLLLRRLSGAHAAAPGIPNRDIVADRGIQVLTSLHATLVYSTTLFLASRYLLPSTLVLHFQGIPTILPAAEAPFLGFGCPTTQLLSLLLGLAARTLIFTPLVATPRTLEDQKMNEFDPVHATLQQTVAWNLWGFTTRTKVSLTRTAVAMFFTAVGTYLDTTLVIRGVEPYGVAVYASVWVVGALVTGLTLRYVGSI</sequence>
<feature type="region of interest" description="Disordered" evidence="1">
    <location>
        <begin position="23"/>
        <end position="66"/>
    </location>
</feature>
<dbReference type="EMBL" id="MU863624">
    <property type="protein sequence ID" value="KAK4106880.1"/>
    <property type="molecule type" value="Genomic_DNA"/>
</dbReference>